<sequence length="120" mass="13042">MSQKGRSGKFSSGCGRPLWFVPEGTEVNSRNCVDLLKDKLLSSANSHIGNRFWTFQQDGAPLTGRLRCKSGARKLPNVIVYNEWPACSPDLNPMDYSVGRSGGRGLLETSSLCGFAEQGS</sequence>
<name>A0A0N4WT27_HAEPC</name>
<dbReference type="OrthoDB" id="7951431at2759"/>
<dbReference type="Proteomes" id="UP000268014">
    <property type="component" value="Unassembled WGS sequence"/>
</dbReference>
<organism evidence="3">
    <name type="scientific">Haemonchus placei</name>
    <name type="common">Barber's pole worm</name>
    <dbReference type="NCBI Taxonomy" id="6290"/>
    <lineage>
        <taxon>Eukaryota</taxon>
        <taxon>Metazoa</taxon>
        <taxon>Ecdysozoa</taxon>
        <taxon>Nematoda</taxon>
        <taxon>Chromadorea</taxon>
        <taxon>Rhabditida</taxon>
        <taxon>Rhabditina</taxon>
        <taxon>Rhabditomorpha</taxon>
        <taxon>Strongyloidea</taxon>
        <taxon>Trichostrongylidae</taxon>
        <taxon>Haemonchus</taxon>
    </lineage>
</organism>
<proteinExistence type="predicted"/>
<reference evidence="1 2" key="2">
    <citation type="submission" date="2018-11" db="EMBL/GenBank/DDBJ databases">
        <authorList>
            <consortium name="Pathogen Informatics"/>
        </authorList>
    </citation>
    <scope>NUCLEOTIDE SEQUENCE [LARGE SCALE GENOMIC DNA]</scope>
    <source>
        <strain evidence="1 2">MHpl1</strain>
    </source>
</reference>
<dbReference type="AlphaFoldDB" id="A0A0N4WT27"/>
<keyword evidence="2" id="KW-1185">Reference proteome</keyword>
<reference evidence="3" key="1">
    <citation type="submission" date="2017-02" db="UniProtKB">
        <authorList>
            <consortium name="WormBaseParasite"/>
        </authorList>
    </citation>
    <scope>IDENTIFICATION</scope>
</reference>
<evidence type="ECO:0000313" key="3">
    <source>
        <dbReference type="WBParaSite" id="HPLM_0001472301-mRNA-1"/>
    </source>
</evidence>
<evidence type="ECO:0000313" key="2">
    <source>
        <dbReference type="Proteomes" id="UP000268014"/>
    </source>
</evidence>
<dbReference type="InterPro" id="IPR036397">
    <property type="entry name" value="RNaseH_sf"/>
</dbReference>
<accession>A0A0N4WT27</accession>
<protein>
    <submittedName>
        <fullName evidence="3">DDE_3 domain-containing protein</fullName>
    </submittedName>
</protein>
<dbReference type="EMBL" id="UZAF01018674">
    <property type="protein sequence ID" value="VDO53831.1"/>
    <property type="molecule type" value="Genomic_DNA"/>
</dbReference>
<gene>
    <name evidence="1" type="ORF">HPLM_LOCUS14715</name>
</gene>
<dbReference type="Gene3D" id="3.30.420.10">
    <property type="entry name" value="Ribonuclease H-like superfamily/Ribonuclease H"/>
    <property type="match status" value="1"/>
</dbReference>
<dbReference type="GO" id="GO:0003676">
    <property type="term" value="F:nucleic acid binding"/>
    <property type="evidence" value="ECO:0007669"/>
    <property type="project" value="InterPro"/>
</dbReference>
<evidence type="ECO:0000313" key="1">
    <source>
        <dbReference type="EMBL" id="VDO53831.1"/>
    </source>
</evidence>
<dbReference type="WBParaSite" id="HPLM_0001472301-mRNA-1">
    <property type="protein sequence ID" value="HPLM_0001472301-mRNA-1"/>
    <property type="gene ID" value="HPLM_0001472301"/>
</dbReference>